<dbReference type="PANTHER" id="PTHR30441:SF4">
    <property type="entry name" value="PROTEIN ASMA"/>
    <property type="match status" value="1"/>
</dbReference>
<dbReference type="AlphaFoldDB" id="A0A4P7BZQ9"/>
<dbReference type="GO" id="GO:0005886">
    <property type="term" value="C:plasma membrane"/>
    <property type="evidence" value="ECO:0007669"/>
    <property type="project" value="TreeGrafter"/>
</dbReference>
<dbReference type="GO" id="GO:0090313">
    <property type="term" value="P:regulation of protein targeting to membrane"/>
    <property type="evidence" value="ECO:0007669"/>
    <property type="project" value="TreeGrafter"/>
</dbReference>
<feature type="transmembrane region" description="Helical" evidence="1">
    <location>
        <begin position="7"/>
        <end position="27"/>
    </location>
</feature>
<dbReference type="InterPro" id="IPR052894">
    <property type="entry name" value="AsmA-related"/>
</dbReference>
<sequence length="644" mass="71232">MLKKVLIILASIPAILLLVIIIAVLVIDEDTVKGWTSSYIEQQYGRDLKVAGDLELDLLSLQPSITVEGVKLENANWADRDWMADIGKVFVQFKLLPLILGNIKILDAEITDGQIFLVEQQAKANWDVFLEKEREPGYFSVEQLENFKLNNVIVNYQDRVEDETHQLLAESIHLQEFFSPQRQGSFHGQLDSMPVSFQIEQKLVEAENVDRLLTLTGRIGTAEIYFTGDISDNFNWVKGRIRVKGPGESLTRIINLAGLNIKTLHSYDGFATVDANIERTTIDLTNINLKYGQSQMTGMIKANLNGDRTHIRGDLVFPVLVSADLKPYIKAKEKEVEKEKLFDDDPIGSLIPGGLELYLHTKIEKFIGGDWARTIQGGEGHLAIKGERLALYPVRVRMLGGDLAIEGLIDQSDKLTEANLKIKVDDFELNKISGALANLDNDNELNVDEVIGGNFDMVASLHFSGNSPQGMASSLTGDLNAVMEDGYMGSLLVEALQLDVTEAFASWLADNPKTEINCMVALFNINSGRMTTQAVVINTDDSNIIGSGVVNLDNESVDYTLVARAKDFSITGAPINMEIEGDLINPKLDIGGDEDSLLEVAADAVITPIVEGFKEIFGENDGSEKLTRCARFRDEIARIQRQAE</sequence>
<name>A0A4P7BZQ9_9GAMM</name>
<evidence type="ECO:0000313" key="4">
    <source>
        <dbReference type="Proteomes" id="UP000294325"/>
    </source>
</evidence>
<keyword evidence="1" id="KW-0812">Transmembrane</keyword>
<dbReference type="EMBL" id="CP038033">
    <property type="protein sequence ID" value="QBQ54022.1"/>
    <property type="molecule type" value="Genomic_DNA"/>
</dbReference>
<dbReference type="RefSeq" id="WP_134357030.1">
    <property type="nucleotide sequence ID" value="NZ_CP038033.1"/>
</dbReference>
<keyword evidence="1" id="KW-0472">Membrane</keyword>
<organism evidence="3 4">
    <name type="scientific">Nitrosococcus wardiae</name>
    <dbReference type="NCBI Taxonomy" id="1814290"/>
    <lineage>
        <taxon>Bacteria</taxon>
        <taxon>Pseudomonadati</taxon>
        <taxon>Pseudomonadota</taxon>
        <taxon>Gammaproteobacteria</taxon>
        <taxon>Chromatiales</taxon>
        <taxon>Chromatiaceae</taxon>
        <taxon>Nitrosococcus</taxon>
    </lineage>
</organism>
<feature type="domain" description="AsmA" evidence="2">
    <location>
        <begin position="375"/>
        <end position="533"/>
    </location>
</feature>
<proteinExistence type="predicted"/>
<keyword evidence="4" id="KW-1185">Reference proteome</keyword>
<feature type="domain" description="AsmA" evidence="2">
    <location>
        <begin position="3"/>
        <end position="222"/>
    </location>
</feature>
<reference evidence="3 4" key="1">
    <citation type="submission" date="2019-03" db="EMBL/GenBank/DDBJ databases">
        <title>The genome sequence of Nitrosococcus wardiae strain D1FHST reveals the archetypal metabolic capacity of ammonia-oxidizing Gammaproteobacteria.</title>
        <authorList>
            <person name="Wang L."/>
            <person name="Lim C.K."/>
            <person name="Hanson T.E."/>
            <person name="Dang H."/>
            <person name="Klotz M.G."/>
        </authorList>
    </citation>
    <scope>NUCLEOTIDE SEQUENCE [LARGE SCALE GENOMIC DNA]</scope>
    <source>
        <strain evidence="3 4">D1FHS</strain>
    </source>
</reference>
<gene>
    <name evidence="3" type="ORF">E3U44_05515</name>
</gene>
<evidence type="ECO:0000313" key="3">
    <source>
        <dbReference type="EMBL" id="QBQ54022.1"/>
    </source>
</evidence>
<dbReference type="Pfam" id="PF05170">
    <property type="entry name" value="AsmA"/>
    <property type="match status" value="2"/>
</dbReference>
<dbReference type="InterPro" id="IPR007844">
    <property type="entry name" value="AsmA"/>
</dbReference>
<keyword evidence="1" id="KW-1133">Transmembrane helix</keyword>
<dbReference type="KEGG" id="nwr:E3U44_05515"/>
<evidence type="ECO:0000256" key="1">
    <source>
        <dbReference type="SAM" id="Phobius"/>
    </source>
</evidence>
<dbReference type="OrthoDB" id="5749006at2"/>
<protein>
    <submittedName>
        <fullName evidence="3">AsmA family protein</fullName>
    </submittedName>
</protein>
<accession>A0A4P7BZQ9</accession>
<dbReference type="PANTHER" id="PTHR30441">
    <property type="entry name" value="DUF748 DOMAIN-CONTAINING PROTEIN"/>
    <property type="match status" value="1"/>
</dbReference>
<dbReference type="Proteomes" id="UP000294325">
    <property type="component" value="Chromosome"/>
</dbReference>
<evidence type="ECO:0000259" key="2">
    <source>
        <dbReference type="Pfam" id="PF05170"/>
    </source>
</evidence>